<dbReference type="RefSeq" id="WP_284102894.1">
    <property type="nucleotide sequence ID" value="NZ_JARRAF010000042.1"/>
</dbReference>
<comment type="caution">
    <text evidence="1">The sequence shown here is derived from an EMBL/GenBank/DDBJ whole genome shotgun (WGS) entry which is preliminary data.</text>
</comment>
<evidence type="ECO:0000313" key="2">
    <source>
        <dbReference type="Proteomes" id="UP001172778"/>
    </source>
</evidence>
<name>A0ABT7E2P0_9NEIS</name>
<dbReference type="EMBL" id="JARRAF010000042">
    <property type="protein sequence ID" value="MDK2126575.1"/>
    <property type="molecule type" value="Genomic_DNA"/>
</dbReference>
<sequence>MRQIEGEAKRRWFTSADFDLYIWHGAWGEFTGFQFCYDKGNGERALTYRDGHFYHALIDDGEYGPALSKSTPILRSAAVFDPAQILQRFAAASQGLPADVADYVRTELTAAVAAAS</sequence>
<dbReference type="Proteomes" id="UP001172778">
    <property type="component" value="Unassembled WGS sequence"/>
</dbReference>
<protein>
    <submittedName>
        <fullName evidence="1">Uncharacterized protein</fullName>
    </submittedName>
</protein>
<accession>A0ABT7E2P0</accession>
<organism evidence="1 2">
    <name type="scientific">Parachitinimonas caeni</name>
    <dbReference type="NCBI Taxonomy" id="3031301"/>
    <lineage>
        <taxon>Bacteria</taxon>
        <taxon>Pseudomonadati</taxon>
        <taxon>Pseudomonadota</taxon>
        <taxon>Betaproteobacteria</taxon>
        <taxon>Neisseriales</taxon>
        <taxon>Chitinibacteraceae</taxon>
        <taxon>Parachitinimonas</taxon>
    </lineage>
</organism>
<proteinExistence type="predicted"/>
<evidence type="ECO:0000313" key="1">
    <source>
        <dbReference type="EMBL" id="MDK2126575.1"/>
    </source>
</evidence>
<gene>
    <name evidence="1" type="ORF">PZA18_21255</name>
</gene>
<reference evidence="1" key="1">
    <citation type="submission" date="2023-03" db="EMBL/GenBank/DDBJ databases">
        <title>Chitinimonas shenzhenensis gen. nov., sp. nov., a novel member of family Burkholderiaceae isolated from activated sludge collected in Shen Zhen, China.</title>
        <authorList>
            <person name="Wang X."/>
        </authorList>
    </citation>
    <scope>NUCLEOTIDE SEQUENCE</scope>
    <source>
        <strain evidence="1">DQS-5</strain>
    </source>
</reference>
<keyword evidence="2" id="KW-1185">Reference proteome</keyword>